<comment type="caution">
    <text evidence="11">The sequence shown here is derived from an EMBL/GenBank/DDBJ whole genome shotgun (WGS) entry which is preliminary data.</text>
</comment>
<keyword evidence="6 7" id="KW-0067">ATP-binding</keyword>
<dbReference type="CDD" id="cd00146">
    <property type="entry name" value="PKD"/>
    <property type="match status" value="1"/>
</dbReference>
<dbReference type="InterPro" id="IPR011009">
    <property type="entry name" value="Kinase-like_dom_sf"/>
</dbReference>
<dbReference type="CDD" id="cd14014">
    <property type="entry name" value="STKc_PknB_like"/>
    <property type="match status" value="1"/>
</dbReference>
<dbReference type="EC" id="2.7.11.1" evidence="2"/>
<evidence type="ECO:0000256" key="6">
    <source>
        <dbReference type="ARBA" id="ARBA00022840"/>
    </source>
</evidence>
<dbReference type="InterPro" id="IPR050660">
    <property type="entry name" value="NEK_Ser/Thr_kinase"/>
</dbReference>
<evidence type="ECO:0000256" key="9">
    <source>
        <dbReference type="SAM" id="Phobius"/>
    </source>
</evidence>
<feature type="domain" description="Protein kinase" evidence="10">
    <location>
        <begin position="30"/>
        <end position="282"/>
    </location>
</feature>
<dbReference type="InterPro" id="IPR008271">
    <property type="entry name" value="Ser/Thr_kinase_AS"/>
</dbReference>
<keyword evidence="9" id="KW-0472">Membrane</keyword>
<sequence length="584" mass="58102">MTGNRGSRLDLAGSGAEPLETDDPAAVGTIPLLGRLGSGGMGRVYLGVVDGRYAAVKQVLPHLAEDENFRRHFGHELDNLARLPAAASAPLLAGDREARPPWFATAYIPGITLTQALALNGGALPIDALWLLLRGAAAGLRMVHALDMVHRDLKPSNVMLTPDGVSLIDFGIARAADQSRLTQSGVAVGTPAYMSPEQANATGKLTGATDVFALGSLIAYAATGRPPFGDGSGVGLLYQIVHGEPDLAAVHAVDPELAETVAACLDKNPQARPTAERLHRLADGKVASPAPGWPPAVVELLAQRAAFAATPPDRHVLPVPSPTLPNTGRSAGSNAGPGAAPEEQPTSVRRRRRSRRLLLFVLPVVVAAAAVLTVELLPQVTQAQTAGGAPTASGPGSSSSAPATVGSTASASAGGSASSTASAAAGASSSAAPTSSGSSTGGGTAGSGGSSGSGSKGSTKAATQPASVTATTAKATAAATTAAASPTKTMGAECVLTPGATTCSSNNPTVQVQAQEPGGCTYTATITWGDGSTTSSDFPGSSAPITIATHRYSAKGTYSLNAEAVTDSGFCLANGGSGTFTLTS</sequence>
<organism evidence="11 12">
    <name type="scientific">Streptacidiphilus jeojiensis</name>
    <dbReference type="NCBI Taxonomy" id="3229225"/>
    <lineage>
        <taxon>Bacteria</taxon>
        <taxon>Bacillati</taxon>
        <taxon>Actinomycetota</taxon>
        <taxon>Actinomycetes</taxon>
        <taxon>Kitasatosporales</taxon>
        <taxon>Streptomycetaceae</taxon>
        <taxon>Streptacidiphilus</taxon>
    </lineage>
</organism>
<dbReference type="PANTHER" id="PTHR43671:SF13">
    <property type="entry name" value="SERINE_THREONINE-PROTEIN KINASE NEK2"/>
    <property type="match status" value="1"/>
</dbReference>
<evidence type="ECO:0000313" key="12">
    <source>
        <dbReference type="Proteomes" id="UP001592581"/>
    </source>
</evidence>
<keyword evidence="5 11" id="KW-0418">Kinase</keyword>
<evidence type="ECO:0000256" key="5">
    <source>
        <dbReference type="ARBA" id="ARBA00022777"/>
    </source>
</evidence>
<dbReference type="InterPro" id="IPR000719">
    <property type="entry name" value="Prot_kinase_dom"/>
</dbReference>
<name>A0ABV6XWQ3_9ACTN</name>
<protein>
    <recommendedName>
        <fullName evidence="2">non-specific serine/threonine protein kinase</fullName>
        <ecNumber evidence="2">2.7.11.1</ecNumber>
    </recommendedName>
</protein>
<dbReference type="Gene3D" id="3.30.200.20">
    <property type="entry name" value="Phosphorylase Kinase, domain 1"/>
    <property type="match status" value="1"/>
</dbReference>
<evidence type="ECO:0000256" key="7">
    <source>
        <dbReference type="PROSITE-ProRule" id="PRU10141"/>
    </source>
</evidence>
<dbReference type="EMBL" id="JBEUKS010000013">
    <property type="protein sequence ID" value="MFC1442710.1"/>
    <property type="molecule type" value="Genomic_DNA"/>
</dbReference>
<keyword evidence="3" id="KW-0808">Transferase</keyword>
<dbReference type="Pfam" id="PF00069">
    <property type="entry name" value="Pkinase"/>
    <property type="match status" value="1"/>
</dbReference>
<feature type="compositionally biased region" description="Low complexity" evidence="8">
    <location>
        <begin position="328"/>
        <end position="341"/>
    </location>
</feature>
<dbReference type="GO" id="GO:0016301">
    <property type="term" value="F:kinase activity"/>
    <property type="evidence" value="ECO:0007669"/>
    <property type="project" value="UniProtKB-KW"/>
</dbReference>
<keyword evidence="9" id="KW-1133">Transmembrane helix</keyword>
<dbReference type="RefSeq" id="WP_380567838.1">
    <property type="nucleotide sequence ID" value="NZ_JBEUKS010000013.1"/>
</dbReference>
<feature type="region of interest" description="Disordered" evidence="8">
    <location>
        <begin position="385"/>
        <end position="463"/>
    </location>
</feature>
<proteinExistence type="inferred from homology"/>
<gene>
    <name evidence="11" type="ORF">ABUW04_31115</name>
</gene>
<dbReference type="InterPro" id="IPR017441">
    <property type="entry name" value="Protein_kinase_ATP_BS"/>
</dbReference>
<accession>A0ABV6XWQ3</accession>
<keyword evidence="12" id="KW-1185">Reference proteome</keyword>
<evidence type="ECO:0000256" key="8">
    <source>
        <dbReference type="SAM" id="MobiDB-lite"/>
    </source>
</evidence>
<dbReference type="SUPFAM" id="SSF56112">
    <property type="entry name" value="Protein kinase-like (PK-like)"/>
    <property type="match status" value="1"/>
</dbReference>
<keyword evidence="4 7" id="KW-0547">Nucleotide-binding</keyword>
<dbReference type="PROSITE" id="PS00107">
    <property type="entry name" value="PROTEIN_KINASE_ATP"/>
    <property type="match status" value="1"/>
</dbReference>
<feature type="region of interest" description="Disordered" evidence="8">
    <location>
        <begin position="312"/>
        <end position="350"/>
    </location>
</feature>
<feature type="compositionally biased region" description="Low complexity" evidence="8">
    <location>
        <begin position="385"/>
        <end position="438"/>
    </location>
</feature>
<dbReference type="PROSITE" id="PS50011">
    <property type="entry name" value="PROTEIN_KINASE_DOM"/>
    <property type="match status" value="1"/>
</dbReference>
<feature type="transmembrane region" description="Helical" evidence="9">
    <location>
        <begin position="357"/>
        <end position="377"/>
    </location>
</feature>
<evidence type="ECO:0000256" key="4">
    <source>
        <dbReference type="ARBA" id="ARBA00022741"/>
    </source>
</evidence>
<evidence type="ECO:0000256" key="1">
    <source>
        <dbReference type="ARBA" id="ARBA00010886"/>
    </source>
</evidence>
<evidence type="ECO:0000256" key="2">
    <source>
        <dbReference type="ARBA" id="ARBA00012513"/>
    </source>
</evidence>
<dbReference type="PANTHER" id="PTHR43671">
    <property type="entry name" value="SERINE/THREONINE-PROTEIN KINASE NEK"/>
    <property type="match status" value="1"/>
</dbReference>
<feature type="compositionally biased region" description="Gly residues" evidence="8">
    <location>
        <begin position="439"/>
        <end position="455"/>
    </location>
</feature>
<keyword evidence="9" id="KW-0812">Transmembrane</keyword>
<feature type="region of interest" description="Disordered" evidence="8">
    <location>
        <begin position="1"/>
        <end position="24"/>
    </location>
</feature>
<dbReference type="SMART" id="SM00220">
    <property type="entry name" value="S_TKc"/>
    <property type="match status" value="1"/>
</dbReference>
<evidence type="ECO:0000256" key="3">
    <source>
        <dbReference type="ARBA" id="ARBA00022679"/>
    </source>
</evidence>
<evidence type="ECO:0000259" key="10">
    <source>
        <dbReference type="PROSITE" id="PS50011"/>
    </source>
</evidence>
<dbReference type="InterPro" id="IPR013783">
    <property type="entry name" value="Ig-like_fold"/>
</dbReference>
<comment type="similarity">
    <text evidence="1">Belongs to the protein kinase superfamily. NEK Ser/Thr protein kinase family. NIMA subfamily.</text>
</comment>
<dbReference type="Gene3D" id="1.10.510.10">
    <property type="entry name" value="Transferase(Phosphotransferase) domain 1"/>
    <property type="match status" value="1"/>
</dbReference>
<reference evidence="11 12" key="1">
    <citation type="submission" date="2024-06" db="EMBL/GenBank/DDBJ databases">
        <authorList>
            <person name="Lee S.D."/>
        </authorList>
    </citation>
    <scope>NUCLEOTIDE SEQUENCE [LARGE SCALE GENOMIC DNA]</scope>
    <source>
        <strain evidence="11 12">N1-10</strain>
    </source>
</reference>
<dbReference type="PROSITE" id="PS00108">
    <property type="entry name" value="PROTEIN_KINASE_ST"/>
    <property type="match status" value="1"/>
</dbReference>
<dbReference type="Proteomes" id="UP001592581">
    <property type="component" value="Unassembled WGS sequence"/>
</dbReference>
<evidence type="ECO:0000313" key="11">
    <source>
        <dbReference type="EMBL" id="MFC1442710.1"/>
    </source>
</evidence>
<dbReference type="Gene3D" id="2.60.40.10">
    <property type="entry name" value="Immunoglobulins"/>
    <property type="match status" value="1"/>
</dbReference>
<feature type="binding site" evidence="7">
    <location>
        <position position="57"/>
    </location>
    <ligand>
        <name>ATP</name>
        <dbReference type="ChEBI" id="CHEBI:30616"/>
    </ligand>
</feature>